<dbReference type="RefSeq" id="WP_083973440.1">
    <property type="nucleotide sequence ID" value="NZ_CP014209.1"/>
</dbReference>
<dbReference type="PANTHER" id="PTHR43028:SF5">
    <property type="entry name" value="3'(2'),5'-BISPHOSPHATE NUCLEOTIDASE 1"/>
    <property type="match status" value="1"/>
</dbReference>
<keyword evidence="3" id="KW-1185">Reference proteome</keyword>
<evidence type="ECO:0000313" key="3">
    <source>
        <dbReference type="Proteomes" id="UP000076794"/>
    </source>
</evidence>
<dbReference type="InterPro" id="IPR050725">
    <property type="entry name" value="CysQ/Inositol_MonoPase"/>
</dbReference>
<comment type="cofactor">
    <cofactor evidence="1">
        <name>Mg(2+)</name>
        <dbReference type="ChEBI" id="CHEBI:18420"/>
    </cofactor>
</comment>
<dbReference type="STRING" id="1300344.I598_3346"/>
<evidence type="ECO:0000313" key="2">
    <source>
        <dbReference type="EMBL" id="ANC32855.1"/>
    </source>
</evidence>
<feature type="binding site" evidence="1">
    <location>
        <position position="235"/>
    </location>
    <ligand>
        <name>Mg(2+)</name>
        <dbReference type="ChEBI" id="CHEBI:18420"/>
        <label>1</label>
        <note>catalytic</note>
    </ligand>
</feature>
<feature type="binding site" evidence="1">
    <location>
        <position position="77"/>
    </location>
    <ligand>
        <name>Mg(2+)</name>
        <dbReference type="ChEBI" id="CHEBI:18420"/>
        <label>1</label>
        <note>catalytic</note>
    </ligand>
</feature>
<accession>A0A161I3R4</accession>
<dbReference type="Gene3D" id="3.40.190.80">
    <property type="match status" value="1"/>
</dbReference>
<dbReference type="AlphaFoldDB" id="A0A161I3R4"/>
<sequence length="298" mass="30376">MPTPFPALPDPALGDGPLATALAQGAGEVLLGLRADVDAAGGAFDAKPLKDAGDAAAQAWLAAAVAHARPGDAVLSEEAKDDAARTGADRVWIIDPLDGTREFAERAGDGAPTDPWRDDFAVHVALWVRGTDDATDGPGGLAAGAVALPARDVVHTTHAPASATDLDAAVAAVLAGDRPLRIAASRSRPPAFVAALAERDDVELVPMGSAGVKVVSVVDGTVDAYVHGGGQYEWDSAAPVAVALAAGHECTRLDGTPLEYNRQDPWLPDLFVCHPALAAHLRAALSEVGVEIKEGAQS</sequence>
<dbReference type="PANTHER" id="PTHR43028">
    <property type="entry name" value="3'(2'),5'-BISPHOSPHATE NUCLEOTIDASE 1"/>
    <property type="match status" value="1"/>
</dbReference>
<name>A0A161I3R4_9MICO</name>
<dbReference type="OrthoDB" id="9772456at2"/>
<dbReference type="Gene3D" id="3.30.540.10">
    <property type="entry name" value="Fructose-1,6-Bisphosphatase, subunit A, domain 1"/>
    <property type="match status" value="1"/>
</dbReference>
<feature type="binding site" evidence="1">
    <location>
        <position position="97"/>
    </location>
    <ligand>
        <name>Mg(2+)</name>
        <dbReference type="ChEBI" id="CHEBI:18420"/>
        <label>1</label>
        <note>catalytic</note>
    </ligand>
</feature>
<protein>
    <submittedName>
        <fullName evidence="2">3'-phosphoadenosine 5'-phosphate phosphatase</fullName>
        <ecNumber evidence="2">3.1.3.7</ecNumber>
    </submittedName>
</protein>
<keyword evidence="2" id="KW-0378">Hydrolase</keyword>
<gene>
    <name evidence="2" type="primary">cysQ</name>
    <name evidence="2" type="ORF">I598_3346</name>
</gene>
<dbReference type="EC" id="3.1.3.7" evidence="2"/>
<dbReference type="KEGG" id="ido:I598_3346"/>
<dbReference type="SUPFAM" id="SSF56655">
    <property type="entry name" value="Carbohydrate phosphatase"/>
    <property type="match status" value="1"/>
</dbReference>
<dbReference type="GO" id="GO:0050427">
    <property type="term" value="P:3'-phosphoadenosine 5'-phosphosulfate metabolic process"/>
    <property type="evidence" value="ECO:0007669"/>
    <property type="project" value="TreeGrafter"/>
</dbReference>
<feature type="binding site" evidence="1">
    <location>
        <position position="95"/>
    </location>
    <ligand>
        <name>Mg(2+)</name>
        <dbReference type="ChEBI" id="CHEBI:18420"/>
        <label>1</label>
        <note>catalytic</note>
    </ligand>
</feature>
<dbReference type="Pfam" id="PF00459">
    <property type="entry name" value="Inositol_P"/>
    <property type="match status" value="1"/>
</dbReference>
<dbReference type="GO" id="GO:0008441">
    <property type="term" value="F:3'(2'),5'-bisphosphate nucleotidase activity"/>
    <property type="evidence" value="ECO:0007669"/>
    <property type="project" value="UniProtKB-EC"/>
</dbReference>
<dbReference type="PATRIC" id="fig|1300344.3.peg.3367"/>
<feature type="binding site" evidence="1">
    <location>
        <position position="98"/>
    </location>
    <ligand>
        <name>Mg(2+)</name>
        <dbReference type="ChEBI" id="CHEBI:18420"/>
        <label>1</label>
        <note>catalytic</note>
    </ligand>
</feature>
<keyword evidence="1" id="KW-0460">Magnesium</keyword>
<dbReference type="EMBL" id="CP014209">
    <property type="protein sequence ID" value="ANC32855.1"/>
    <property type="molecule type" value="Genomic_DNA"/>
</dbReference>
<dbReference type="GO" id="GO:0000103">
    <property type="term" value="P:sulfate assimilation"/>
    <property type="evidence" value="ECO:0007669"/>
    <property type="project" value="TreeGrafter"/>
</dbReference>
<keyword evidence="1" id="KW-0479">Metal-binding</keyword>
<dbReference type="PRINTS" id="PR00377">
    <property type="entry name" value="IMPHPHTASES"/>
</dbReference>
<dbReference type="InterPro" id="IPR000760">
    <property type="entry name" value="Inositol_monophosphatase-like"/>
</dbReference>
<evidence type="ECO:0000256" key="1">
    <source>
        <dbReference type="PIRSR" id="PIRSR600760-2"/>
    </source>
</evidence>
<reference evidence="2 3" key="1">
    <citation type="submission" date="2016-01" db="EMBL/GenBank/DDBJ databases">
        <title>Complete genome sequence of a soil Actinobacterium, Isoptericola dokdonensis DS-3.</title>
        <authorList>
            <person name="Kwon S.-K."/>
            <person name="Kim J.F."/>
        </authorList>
    </citation>
    <scope>NUCLEOTIDE SEQUENCE [LARGE SCALE GENOMIC DNA]</scope>
    <source>
        <strain evidence="2 3">DS-3</strain>
    </source>
</reference>
<proteinExistence type="predicted"/>
<dbReference type="Proteomes" id="UP000076794">
    <property type="component" value="Chromosome"/>
</dbReference>
<dbReference type="GO" id="GO:0046872">
    <property type="term" value="F:metal ion binding"/>
    <property type="evidence" value="ECO:0007669"/>
    <property type="project" value="UniProtKB-KW"/>
</dbReference>
<organism evidence="2 3">
    <name type="scientific">Isoptericola dokdonensis DS-3</name>
    <dbReference type="NCBI Taxonomy" id="1300344"/>
    <lineage>
        <taxon>Bacteria</taxon>
        <taxon>Bacillati</taxon>
        <taxon>Actinomycetota</taxon>
        <taxon>Actinomycetes</taxon>
        <taxon>Micrococcales</taxon>
        <taxon>Promicromonosporaceae</taxon>
        <taxon>Isoptericola</taxon>
    </lineage>
</organism>